<reference evidence="3" key="2">
    <citation type="submission" date="2020-12" db="EMBL/GenBank/DDBJ databases">
        <title>New Spironucleus salmonicida genome in near-complete chromosomes.</title>
        <authorList>
            <person name="Xu F."/>
            <person name="Kurt Z."/>
            <person name="Jimenez-Gonzalez A."/>
            <person name="Astvaldsson A."/>
            <person name="Andersson J.O."/>
            <person name="Svard S.G."/>
        </authorList>
    </citation>
    <scope>NUCLEOTIDE SEQUENCE</scope>
    <source>
        <strain evidence="3">ATCC 50377</strain>
    </source>
</reference>
<evidence type="ECO:0000313" key="3">
    <source>
        <dbReference type="EMBL" id="KAH0577457.1"/>
    </source>
</evidence>
<dbReference type="Pfam" id="PF13921">
    <property type="entry name" value="Myb_DNA-bind_6"/>
    <property type="match status" value="1"/>
</dbReference>
<dbReference type="Gene3D" id="1.10.10.60">
    <property type="entry name" value="Homeodomain-like"/>
    <property type="match status" value="1"/>
</dbReference>
<accession>V6LG17</accession>
<gene>
    <name evidence="2" type="ORF">SS50377_16532</name>
    <name evidence="3" type="ORF">SS50377_20810</name>
</gene>
<name>V6LG17_9EUKA</name>
<dbReference type="Proteomes" id="UP000018208">
    <property type="component" value="Unassembled WGS sequence"/>
</dbReference>
<dbReference type="EMBL" id="AUWU02000001">
    <property type="protein sequence ID" value="KAH0577457.1"/>
    <property type="molecule type" value="Genomic_DNA"/>
</dbReference>
<dbReference type="SUPFAM" id="SSF46689">
    <property type="entry name" value="Homeodomain-like"/>
    <property type="match status" value="1"/>
</dbReference>
<dbReference type="PROSITE" id="PS50090">
    <property type="entry name" value="MYB_LIKE"/>
    <property type="match status" value="1"/>
</dbReference>
<evidence type="ECO:0000313" key="4">
    <source>
        <dbReference type="Proteomes" id="UP000018208"/>
    </source>
</evidence>
<proteinExistence type="predicted"/>
<protein>
    <submittedName>
        <fullName evidence="2">Myb-like DNA-binding domain-containing protein</fullName>
    </submittedName>
</protein>
<dbReference type="EMBL" id="KI546135">
    <property type="protein sequence ID" value="EST43500.1"/>
    <property type="molecule type" value="Genomic_DNA"/>
</dbReference>
<keyword evidence="2" id="KW-0238">DNA-binding</keyword>
<dbReference type="InterPro" id="IPR001005">
    <property type="entry name" value="SANT/Myb"/>
</dbReference>
<dbReference type="InterPro" id="IPR009057">
    <property type="entry name" value="Homeodomain-like_sf"/>
</dbReference>
<dbReference type="OrthoDB" id="2143914at2759"/>
<feature type="domain" description="Myb-like" evidence="1">
    <location>
        <begin position="1"/>
        <end position="55"/>
    </location>
</feature>
<reference evidence="2 3" key="1">
    <citation type="journal article" date="2014" name="PLoS Genet.">
        <title>The Genome of Spironucleus salmonicida Highlights a Fish Pathogen Adapted to Fluctuating Environments.</title>
        <authorList>
            <person name="Xu F."/>
            <person name="Jerlstrom-Hultqvist J."/>
            <person name="Einarsson E."/>
            <person name="Astvaldsson A."/>
            <person name="Svard S.G."/>
            <person name="Andersson J.O."/>
        </authorList>
    </citation>
    <scope>NUCLEOTIDE SEQUENCE</scope>
    <source>
        <strain evidence="3">ATCC 50377</strain>
    </source>
</reference>
<evidence type="ECO:0000313" key="2">
    <source>
        <dbReference type="EMBL" id="EST43500.1"/>
    </source>
</evidence>
<dbReference type="VEuPathDB" id="GiardiaDB:SS50377_20810"/>
<dbReference type="AlphaFoldDB" id="V6LG17"/>
<keyword evidence="4" id="KW-1185">Reference proteome</keyword>
<dbReference type="GO" id="GO:0003677">
    <property type="term" value="F:DNA binding"/>
    <property type="evidence" value="ECO:0007669"/>
    <property type="project" value="UniProtKB-KW"/>
</dbReference>
<evidence type="ECO:0000259" key="1">
    <source>
        <dbReference type="PROSITE" id="PS50090"/>
    </source>
</evidence>
<dbReference type="SMART" id="SM00717">
    <property type="entry name" value="SANT"/>
    <property type="match status" value="2"/>
</dbReference>
<sequence>MKRQYQKWSYEEQQKLLLLLEQHTQHSKKVCWSLISDQIKTKTQRQCFDFYTTRVKENCVLNNRHKWSDEEKQELLRLANQGDWSTIQSRFYYLSISQIKNKISHIQSQVCKKIYDTDNLSLVVFESPEFVYFEN</sequence>
<organism evidence="2">
    <name type="scientific">Spironucleus salmonicida</name>
    <dbReference type="NCBI Taxonomy" id="348837"/>
    <lineage>
        <taxon>Eukaryota</taxon>
        <taxon>Metamonada</taxon>
        <taxon>Diplomonadida</taxon>
        <taxon>Hexamitidae</taxon>
        <taxon>Hexamitinae</taxon>
        <taxon>Spironucleus</taxon>
    </lineage>
</organism>